<keyword evidence="4" id="KW-0560">Oxidoreductase</keyword>
<dbReference type="Pfam" id="PF00724">
    <property type="entry name" value="Oxidored_FMN"/>
    <property type="match status" value="1"/>
</dbReference>
<evidence type="ECO:0000256" key="3">
    <source>
        <dbReference type="ARBA" id="ARBA00022643"/>
    </source>
</evidence>
<keyword evidence="7" id="KW-1185">Reference proteome</keyword>
<sequence>MADDAGEVGVFSPVTLSCGRVLQNRLVKVALYEHLADFHGGPPNTHHFSLYSKWAQYDWGMVLTGNVQVSKTHLSLGRDVVIPQELSDESLQPFKQWAESMRGSGESGTLKLIQLSHGGRQSVNFIGGRPLFQPPFSPGSIPVKAKRPGWFTDALHSFAFQTPVPMTLEDIDEVVEAFVRGARVASEAGFDGVQLHAAHGYLLAQFISPLSNNRTDDYSAHQNKALRLLHRIAVAIRKAVPQDFVLGIKINSADYASSDQPNSEERVLDHLRTIAAWGGIDFVEVSGGDYEKPDFVSVGSPRQALFARFSKAAMETLESVKSVTPSAPLPLILLTGGLRTPELLHTVLASRHAHLLGIGRSSVLCPDLPHILKQRELAGTLRSEPGWSSPFRREPDLSAWATIRKYLPFIPLLGAGVNVAWHNVAMRRLANTPSPIKGMEGVLNPEHALGPIGVLFWMWVWVDVTPARAASPAYLAAVDRGSTVGRCLRIMGNIGVTVPQDPGPNSSTMIMPLYLKTISPV</sequence>
<dbReference type="InterPro" id="IPR013785">
    <property type="entry name" value="Aldolase_TIM"/>
</dbReference>
<dbReference type="InterPro" id="IPR001155">
    <property type="entry name" value="OxRdtase_FMN_N"/>
</dbReference>
<comment type="caution">
    <text evidence="6">The sequence shown here is derived from an EMBL/GenBank/DDBJ whole genome shotgun (WGS) entry which is preliminary data.</text>
</comment>
<evidence type="ECO:0000256" key="2">
    <source>
        <dbReference type="ARBA" id="ARBA00022630"/>
    </source>
</evidence>
<reference evidence="6" key="1">
    <citation type="submission" date="2022-07" db="EMBL/GenBank/DDBJ databases">
        <title>The genome of Lyophyllum shimeji provides insight into the initial evolution of ectomycorrhizal fungal genome.</title>
        <authorList>
            <person name="Kobayashi Y."/>
            <person name="Shibata T."/>
            <person name="Hirakawa H."/>
            <person name="Shigenobu S."/>
            <person name="Nishiyama T."/>
            <person name="Yamada A."/>
            <person name="Hasebe M."/>
            <person name="Kawaguchi M."/>
        </authorList>
    </citation>
    <scope>NUCLEOTIDE SEQUENCE</scope>
    <source>
        <strain evidence="6">AT787</strain>
    </source>
</reference>
<evidence type="ECO:0000256" key="4">
    <source>
        <dbReference type="ARBA" id="ARBA00023002"/>
    </source>
</evidence>
<gene>
    <name evidence="6" type="ORF">LshimejAT787_1102070</name>
</gene>
<keyword evidence="3" id="KW-0288">FMN</keyword>
<feature type="domain" description="NADH:flavin oxidoreductase/NADH oxidase N-terminal" evidence="5">
    <location>
        <begin position="10"/>
        <end position="374"/>
    </location>
</feature>
<evidence type="ECO:0000259" key="5">
    <source>
        <dbReference type="Pfam" id="PF00724"/>
    </source>
</evidence>
<dbReference type="AlphaFoldDB" id="A0A9P3URF8"/>
<dbReference type="Proteomes" id="UP001063166">
    <property type="component" value="Unassembled WGS sequence"/>
</dbReference>
<proteinExistence type="inferred from homology"/>
<evidence type="ECO:0000256" key="1">
    <source>
        <dbReference type="ARBA" id="ARBA00005979"/>
    </source>
</evidence>
<dbReference type="OrthoDB" id="1663137at2759"/>
<dbReference type="SUPFAM" id="SSF51395">
    <property type="entry name" value="FMN-linked oxidoreductases"/>
    <property type="match status" value="1"/>
</dbReference>
<evidence type="ECO:0000313" key="6">
    <source>
        <dbReference type="EMBL" id="GLB42192.1"/>
    </source>
</evidence>
<evidence type="ECO:0000313" key="7">
    <source>
        <dbReference type="Proteomes" id="UP001063166"/>
    </source>
</evidence>
<dbReference type="GO" id="GO:0010181">
    <property type="term" value="F:FMN binding"/>
    <property type="evidence" value="ECO:0007669"/>
    <property type="project" value="InterPro"/>
</dbReference>
<keyword evidence="2" id="KW-0285">Flavoprotein</keyword>
<comment type="similarity">
    <text evidence="1">Belongs to the NADH:flavin oxidoreductase/NADH oxidase family.</text>
</comment>
<organism evidence="6 7">
    <name type="scientific">Lyophyllum shimeji</name>
    <name type="common">Hon-shimeji</name>
    <name type="synonym">Tricholoma shimeji</name>
    <dbReference type="NCBI Taxonomy" id="47721"/>
    <lineage>
        <taxon>Eukaryota</taxon>
        <taxon>Fungi</taxon>
        <taxon>Dikarya</taxon>
        <taxon>Basidiomycota</taxon>
        <taxon>Agaricomycotina</taxon>
        <taxon>Agaricomycetes</taxon>
        <taxon>Agaricomycetidae</taxon>
        <taxon>Agaricales</taxon>
        <taxon>Tricholomatineae</taxon>
        <taxon>Lyophyllaceae</taxon>
        <taxon>Lyophyllum</taxon>
    </lineage>
</organism>
<dbReference type="EMBL" id="BRPK01000011">
    <property type="protein sequence ID" value="GLB42192.1"/>
    <property type="molecule type" value="Genomic_DNA"/>
</dbReference>
<protein>
    <submittedName>
        <fullName evidence="6">NADH:flavin oxidoreductase / NADH oxidase family protein</fullName>
    </submittedName>
</protein>
<name>A0A9P3URF8_LYOSH</name>
<dbReference type="Gene3D" id="3.20.20.70">
    <property type="entry name" value="Aldolase class I"/>
    <property type="match status" value="1"/>
</dbReference>
<dbReference type="GO" id="GO:0016491">
    <property type="term" value="F:oxidoreductase activity"/>
    <property type="evidence" value="ECO:0007669"/>
    <property type="project" value="UniProtKB-KW"/>
</dbReference>
<dbReference type="PANTHER" id="PTHR43656">
    <property type="entry name" value="BINDING OXIDOREDUCTASE, PUTATIVE (AFU_ORTHOLOGUE AFUA_2G08260)-RELATED"/>
    <property type="match status" value="1"/>
</dbReference>
<accession>A0A9P3URF8</accession>
<dbReference type="InterPro" id="IPR051799">
    <property type="entry name" value="NADH_flavin_oxidoreductase"/>
</dbReference>
<dbReference type="PANTHER" id="PTHR43656:SF2">
    <property type="entry name" value="BINDING OXIDOREDUCTASE, PUTATIVE (AFU_ORTHOLOGUE AFUA_2G08260)-RELATED"/>
    <property type="match status" value="1"/>
</dbReference>